<sequence>MFAWPPTFSYLIALILVCGCISFLHCCCLPVDSWVVPVVADNREIDRQQDRYKSSNDSPAPRFCEQRSSDHSSRNVFYFYLYTLCEVGWHLFIAKSNVSINKHLWESFAKWRVRGRVHSPLVLSRILESSMRPGQARK</sequence>
<evidence type="ECO:0008006" key="4">
    <source>
        <dbReference type="Google" id="ProtNLM"/>
    </source>
</evidence>
<name>A0A0C3JNY6_PISTI</name>
<feature type="signal peptide" evidence="1">
    <location>
        <begin position="1"/>
        <end position="22"/>
    </location>
</feature>
<dbReference type="AlphaFoldDB" id="A0A0C3JNY6"/>
<evidence type="ECO:0000313" key="3">
    <source>
        <dbReference type="Proteomes" id="UP000054217"/>
    </source>
</evidence>
<dbReference type="EMBL" id="KN831951">
    <property type="protein sequence ID" value="KIO10873.1"/>
    <property type="molecule type" value="Genomic_DNA"/>
</dbReference>
<dbReference type="InParanoid" id="A0A0C3JNY6"/>
<reference evidence="2 3" key="1">
    <citation type="submission" date="2014-04" db="EMBL/GenBank/DDBJ databases">
        <authorList>
            <consortium name="DOE Joint Genome Institute"/>
            <person name="Kuo A."/>
            <person name="Kohler A."/>
            <person name="Costa M.D."/>
            <person name="Nagy L.G."/>
            <person name="Floudas D."/>
            <person name="Copeland A."/>
            <person name="Barry K.W."/>
            <person name="Cichocki N."/>
            <person name="Veneault-Fourrey C."/>
            <person name="LaButti K."/>
            <person name="Lindquist E.A."/>
            <person name="Lipzen A."/>
            <person name="Lundell T."/>
            <person name="Morin E."/>
            <person name="Murat C."/>
            <person name="Sun H."/>
            <person name="Tunlid A."/>
            <person name="Henrissat B."/>
            <person name="Grigoriev I.V."/>
            <person name="Hibbett D.S."/>
            <person name="Martin F."/>
            <person name="Nordberg H.P."/>
            <person name="Cantor M.N."/>
            <person name="Hua S.X."/>
        </authorList>
    </citation>
    <scope>NUCLEOTIDE SEQUENCE [LARGE SCALE GENOMIC DNA]</scope>
    <source>
        <strain evidence="2 3">Marx 270</strain>
    </source>
</reference>
<protein>
    <recommendedName>
        <fullName evidence="4">Secreted protein</fullName>
    </recommendedName>
</protein>
<keyword evidence="3" id="KW-1185">Reference proteome</keyword>
<keyword evidence="1" id="KW-0732">Signal</keyword>
<proteinExistence type="predicted"/>
<feature type="chain" id="PRO_5002166160" description="Secreted protein" evidence="1">
    <location>
        <begin position="23"/>
        <end position="138"/>
    </location>
</feature>
<organism evidence="2 3">
    <name type="scientific">Pisolithus tinctorius Marx 270</name>
    <dbReference type="NCBI Taxonomy" id="870435"/>
    <lineage>
        <taxon>Eukaryota</taxon>
        <taxon>Fungi</taxon>
        <taxon>Dikarya</taxon>
        <taxon>Basidiomycota</taxon>
        <taxon>Agaricomycotina</taxon>
        <taxon>Agaricomycetes</taxon>
        <taxon>Agaricomycetidae</taxon>
        <taxon>Boletales</taxon>
        <taxon>Sclerodermatineae</taxon>
        <taxon>Pisolithaceae</taxon>
        <taxon>Pisolithus</taxon>
    </lineage>
</organism>
<evidence type="ECO:0000313" key="2">
    <source>
        <dbReference type="EMBL" id="KIO10873.1"/>
    </source>
</evidence>
<dbReference type="Proteomes" id="UP000054217">
    <property type="component" value="Unassembled WGS sequence"/>
</dbReference>
<reference evidence="3" key="2">
    <citation type="submission" date="2015-01" db="EMBL/GenBank/DDBJ databases">
        <title>Evolutionary Origins and Diversification of the Mycorrhizal Mutualists.</title>
        <authorList>
            <consortium name="DOE Joint Genome Institute"/>
            <consortium name="Mycorrhizal Genomics Consortium"/>
            <person name="Kohler A."/>
            <person name="Kuo A."/>
            <person name="Nagy L.G."/>
            <person name="Floudas D."/>
            <person name="Copeland A."/>
            <person name="Barry K.W."/>
            <person name="Cichocki N."/>
            <person name="Veneault-Fourrey C."/>
            <person name="LaButti K."/>
            <person name="Lindquist E.A."/>
            <person name="Lipzen A."/>
            <person name="Lundell T."/>
            <person name="Morin E."/>
            <person name="Murat C."/>
            <person name="Riley R."/>
            <person name="Ohm R."/>
            <person name="Sun H."/>
            <person name="Tunlid A."/>
            <person name="Henrissat B."/>
            <person name="Grigoriev I.V."/>
            <person name="Hibbett D.S."/>
            <person name="Martin F."/>
        </authorList>
    </citation>
    <scope>NUCLEOTIDE SEQUENCE [LARGE SCALE GENOMIC DNA]</scope>
    <source>
        <strain evidence="3">Marx 270</strain>
    </source>
</reference>
<evidence type="ECO:0000256" key="1">
    <source>
        <dbReference type="SAM" id="SignalP"/>
    </source>
</evidence>
<dbReference type="HOGENOM" id="CLU_1856119_0_0_1"/>
<gene>
    <name evidence="2" type="ORF">M404DRAFT_880903</name>
</gene>
<accession>A0A0C3JNY6</accession>